<evidence type="ECO:0000313" key="1">
    <source>
        <dbReference type="EMBL" id="SFZ83859.1"/>
    </source>
</evidence>
<name>A0A2H1EBN4_9FLAO</name>
<proteinExistence type="predicted"/>
<gene>
    <name evidence="1" type="ORF">MARIT_2300</name>
</gene>
<dbReference type="OrthoDB" id="1443436at2"/>
<reference evidence="1 2" key="1">
    <citation type="submission" date="2016-11" db="EMBL/GenBank/DDBJ databases">
        <authorList>
            <person name="Jaros S."/>
            <person name="Januszkiewicz K."/>
            <person name="Wedrychowicz H."/>
        </authorList>
    </citation>
    <scope>NUCLEOTIDE SEQUENCE [LARGE SCALE GENOMIC DNA]</scope>
    <source>
        <strain evidence="1">NCIMB 2154T</strain>
    </source>
</reference>
<evidence type="ECO:0000313" key="2">
    <source>
        <dbReference type="Proteomes" id="UP000231564"/>
    </source>
</evidence>
<dbReference type="EMBL" id="LT634361">
    <property type="protein sequence ID" value="SFZ83859.1"/>
    <property type="molecule type" value="Genomic_DNA"/>
</dbReference>
<accession>A0A2H1EBN4</accession>
<keyword evidence="2" id="KW-1185">Reference proteome</keyword>
<dbReference type="AlphaFoldDB" id="A0A2H1EBN4"/>
<organism evidence="1 2">
    <name type="scientific">Tenacibaculum maritimum NCIMB 2154</name>
    <dbReference type="NCBI Taxonomy" id="1349785"/>
    <lineage>
        <taxon>Bacteria</taxon>
        <taxon>Pseudomonadati</taxon>
        <taxon>Bacteroidota</taxon>
        <taxon>Flavobacteriia</taxon>
        <taxon>Flavobacteriales</taxon>
        <taxon>Flavobacteriaceae</taxon>
        <taxon>Tenacibaculum</taxon>
    </lineage>
</organism>
<sequence>MFPLSIKFQAFIPKSLGKPLLSYFENTNRFKLLDNKEEFIRQLSSFDIEKHTWLPEPGSLSNYYATDNVEMFHHHSEHSTRLAINAEIDLTKIGNYNSESELFKHKRHKKQGDNNTQHSGLSHQVKAYIKRIPFYDDTPRASNKDMYIGVCSELHSDRSDEAPLDISISNSKRHSFSDKGNDTTKIKVSASAGYPFAEPFSPNIDFELGIELFKNLSNKSINIEVKGWHNDFPAYELIIADRVVYTHNPSDYGYTGPGFGNLTKSRDFYKTNTISLNDWEVRGLKEKTKFGW</sequence>
<protein>
    <submittedName>
        <fullName evidence="1">Uncharacterized protein</fullName>
    </submittedName>
</protein>
<dbReference type="KEGG" id="tmar:MARIT_2300"/>
<dbReference type="RefSeq" id="WP_100211534.1">
    <property type="nucleotide sequence ID" value="NZ_CP138495.1"/>
</dbReference>
<dbReference type="GeneID" id="47723771"/>
<dbReference type="Proteomes" id="UP000231564">
    <property type="component" value="Chromosome MARIT"/>
</dbReference>